<dbReference type="AlphaFoldDB" id="A0A5J4UN43"/>
<proteinExistence type="predicted"/>
<protein>
    <submittedName>
        <fullName evidence="1">Uncharacterized protein</fullName>
    </submittedName>
</protein>
<dbReference type="EMBL" id="SNRW01014097">
    <property type="protein sequence ID" value="KAA6371858.1"/>
    <property type="molecule type" value="Genomic_DNA"/>
</dbReference>
<comment type="caution">
    <text evidence="1">The sequence shown here is derived from an EMBL/GenBank/DDBJ whole genome shotgun (WGS) entry which is preliminary data.</text>
</comment>
<feature type="non-terminal residue" evidence="1">
    <location>
        <position position="205"/>
    </location>
</feature>
<evidence type="ECO:0000313" key="2">
    <source>
        <dbReference type="Proteomes" id="UP000324800"/>
    </source>
</evidence>
<sequence>MRIFFLLKYWKQQQKGQQHPLCQQLIDDGTVTKLIKLYKDKKLEDHQYQISKSIAYVLKASPLNSETIEIVDVFKEQKEIKKLSLLAENSDNHDAILSNDFEKQLFEKEWKSLDDLKLIIPLLKFGSYKNKKKIVLSVKQYVEKLTNDQFVKEITDEYSWIDKKDQIYPRAKKAFALVRKGEGMIEEEGGYEEIDAIQMFSNKRP</sequence>
<accession>A0A5J4UN43</accession>
<gene>
    <name evidence="1" type="ORF">EZS28_032615</name>
</gene>
<dbReference type="Proteomes" id="UP000324800">
    <property type="component" value="Unassembled WGS sequence"/>
</dbReference>
<organism evidence="1 2">
    <name type="scientific">Streblomastix strix</name>
    <dbReference type="NCBI Taxonomy" id="222440"/>
    <lineage>
        <taxon>Eukaryota</taxon>
        <taxon>Metamonada</taxon>
        <taxon>Preaxostyla</taxon>
        <taxon>Oxymonadida</taxon>
        <taxon>Streblomastigidae</taxon>
        <taxon>Streblomastix</taxon>
    </lineage>
</organism>
<evidence type="ECO:0000313" key="1">
    <source>
        <dbReference type="EMBL" id="KAA6371858.1"/>
    </source>
</evidence>
<reference evidence="1 2" key="1">
    <citation type="submission" date="2019-03" db="EMBL/GenBank/DDBJ databases">
        <title>Single cell metagenomics reveals metabolic interactions within the superorganism composed of flagellate Streblomastix strix and complex community of Bacteroidetes bacteria on its surface.</title>
        <authorList>
            <person name="Treitli S.C."/>
            <person name="Kolisko M."/>
            <person name="Husnik F."/>
            <person name="Keeling P."/>
            <person name="Hampl V."/>
        </authorList>
    </citation>
    <scope>NUCLEOTIDE SEQUENCE [LARGE SCALE GENOMIC DNA]</scope>
    <source>
        <strain evidence="1">ST1C</strain>
    </source>
</reference>
<name>A0A5J4UN43_9EUKA</name>